<evidence type="ECO:0000313" key="3">
    <source>
        <dbReference type="EMBL" id="KAG6537604.1"/>
    </source>
</evidence>
<evidence type="ECO:0000256" key="1">
    <source>
        <dbReference type="SAM" id="MobiDB-lite"/>
    </source>
</evidence>
<dbReference type="OrthoDB" id="1932454at2759"/>
<dbReference type="Proteomes" id="UP000734854">
    <property type="component" value="Unassembled WGS sequence"/>
</dbReference>
<keyword evidence="2" id="KW-0472">Membrane</keyword>
<feature type="transmembrane region" description="Helical" evidence="2">
    <location>
        <begin position="154"/>
        <end position="178"/>
    </location>
</feature>
<gene>
    <name evidence="3" type="ORF">ZIOFF_002699</name>
</gene>
<dbReference type="PANTHER" id="PTHR36396:SF1">
    <property type="entry name" value="MALTASE-GLUCOAMYLASE, INTESTINAL PROTEIN"/>
    <property type="match status" value="1"/>
</dbReference>
<keyword evidence="4" id="KW-1185">Reference proteome</keyword>
<feature type="region of interest" description="Disordered" evidence="1">
    <location>
        <begin position="1"/>
        <end position="31"/>
    </location>
</feature>
<proteinExistence type="predicted"/>
<accession>A0A8J5IM30</accession>
<keyword evidence="2" id="KW-1133">Transmembrane helix</keyword>
<sequence length="192" mass="20922">MATSKKMAAQRAVESMAEDLTEADERSNLSDSTQPLPFLEVYCWSSGKVRRFAAGTAAGYALLVINKKLDAGDCQALLIEAAKEGEEPVVFGPNAVLINYGKGWKLQTVTAEGYKEAIGEHQRSKISPDIMQSPNSKSLEKPETMGQQSSTFNLLYISKILLVFALMFMFGGALTFLLENLPAAKLSSLYTL</sequence>
<keyword evidence="2" id="KW-0812">Transmembrane</keyword>
<protein>
    <submittedName>
        <fullName evidence="3">Uncharacterized protein</fullName>
    </submittedName>
</protein>
<evidence type="ECO:0000313" key="4">
    <source>
        <dbReference type="Proteomes" id="UP000734854"/>
    </source>
</evidence>
<evidence type="ECO:0000256" key="2">
    <source>
        <dbReference type="SAM" id="Phobius"/>
    </source>
</evidence>
<dbReference type="PANTHER" id="PTHR36396">
    <property type="entry name" value="MALTASE-GLUCOAMYLASE, INTESTINAL PROTEIN"/>
    <property type="match status" value="1"/>
</dbReference>
<organism evidence="3 4">
    <name type="scientific">Zingiber officinale</name>
    <name type="common">Ginger</name>
    <name type="synonym">Amomum zingiber</name>
    <dbReference type="NCBI Taxonomy" id="94328"/>
    <lineage>
        <taxon>Eukaryota</taxon>
        <taxon>Viridiplantae</taxon>
        <taxon>Streptophyta</taxon>
        <taxon>Embryophyta</taxon>
        <taxon>Tracheophyta</taxon>
        <taxon>Spermatophyta</taxon>
        <taxon>Magnoliopsida</taxon>
        <taxon>Liliopsida</taxon>
        <taxon>Zingiberales</taxon>
        <taxon>Zingiberaceae</taxon>
        <taxon>Zingiber</taxon>
    </lineage>
</organism>
<dbReference type="EMBL" id="JACMSC010000001">
    <property type="protein sequence ID" value="KAG6537604.1"/>
    <property type="molecule type" value="Genomic_DNA"/>
</dbReference>
<comment type="caution">
    <text evidence="3">The sequence shown here is derived from an EMBL/GenBank/DDBJ whole genome shotgun (WGS) entry which is preliminary data.</text>
</comment>
<dbReference type="AlphaFoldDB" id="A0A8J5IM30"/>
<reference evidence="3 4" key="1">
    <citation type="submission" date="2020-08" db="EMBL/GenBank/DDBJ databases">
        <title>Plant Genome Project.</title>
        <authorList>
            <person name="Zhang R.-G."/>
        </authorList>
    </citation>
    <scope>NUCLEOTIDE SEQUENCE [LARGE SCALE GENOMIC DNA]</scope>
    <source>
        <tissue evidence="3">Rhizome</tissue>
    </source>
</reference>
<name>A0A8J5IM30_ZINOF</name>